<evidence type="ECO:0000256" key="5">
    <source>
        <dbReference type="ARBA" id="ARBA00023136"/>
    </source>
</evidence>
<feature type="transmembrane region" description="Helical" evidence="6">
    <location>
        <begin position="80"/>
        <end position="96"/>
    </location>
</feature>
<dbReference type="CDD" id="cd06580">
    <property type="entry name" value="TM_PBP1_transp_TpRbsC_like"/>
    <property type="match status" value="1"/>
</dbReference>
<feature type="transmembrane region" description="Helical" evidence="6">
    <location>
        <begin position="190"/>
        <end position="210"/>
    </location>
</feature>
<comment type="subcellular location">
    <subcellularLocation>
        <location evidence="1">Cell membrane</location>
        <topology evidence="1">Multi-pass membrane protein</topology>
    </subcellularLocation>
</comment>
<feature type="transmembrane region" description="Helical" evidence="6">
    <location>
        <begin position="292"/>
        <end position="313"/>
    </location>
</feature>
<feature type="transmembrane region" description="Helical" evidence="6">
    <location>
        <begin position="47"/>
        <end position="68"/>
    </location>
</feature>
<protein>
    <submittedName>
        <fullName evidence="8">ABC transporter permease</fullName>
    </submittedName>
</protein>
<reference evidence="8" key="1">
    <citation type="submission" date="2022-12" db="EMBL/GenBank/DDBJ databases">
        <title>New Phytohabitans aurantiacus sp. RD004123 nov., an actinomycete isolated from soil.</title>
        <authorList>
            <person name="Triningsih D.W."/>
            <person name="Harunari E."/>
            <person name="Igarashi Y."/>
        </authorList>
    </citation>
    <scope>NUCLEOTIDE SEQUENCE</scope>
    <source>
        <strain evidence="8">RD004123</strain>
    </source>
</reference>
<keyword evidence="5 6" id="KW-0472">Membrane</keyword>
<evidence type="ECO:0000313" key="8">
    <source>
        <dbReference type="EMBL" id="GLH98781.1"/>
    </source>
</evidence>
<feature type="transmembrane region" description="Helical" evidence="6">
    <location>
        <begin position="133"/>
        <end position="158"/>
    </location>
</feature>
<feature type="chain" id="PRO_5045316074" evidence="7">
    <location>
        <begin position="25"/>
        <end position="344"/>
    </location>
</feature>
<keyword evidence="3 6" id="KW-0812">Transmembrane</keyword>
<organism evidence="8 9">
    <name type="scientific">Phytohabitans aurantiacus</name>
    <dbReference type="NCBI Taxonomy" id="3016789"/>
    <lineage>
        <taxon>Bacteria</taxon>
        <taxon>Bacillati</taxon>
        <taxon>Actinomycetota</taxon>
        <taxon>Actinomycetes</taxon>
        <taxon>Micromonosporales</taxon>
        <taxon>Micromonosporaceae</taxon>
    </lineage>
</organism>
<feature type="transmembrane region" description="Helical" evidence="6">
    <location>
        <begin position="239"/>
        <end position="259"/>
    </location>
</feature>
<dbReference type="Pfam" id="PF02653">
    <property type="entry name" value="BPD_transp_2"/>
    <property type="match status" value="1"/>
</dbReference>
<name>A0ABQ5QYR6_9ACTN</name>
<comment type="caution">
    <text evidence="8">The sequence shown here is derived from an EMBL/GenBank/DDBJ whole genome shotgun (WGS) entry which is preliminary data.</text>
</comment>
<keyword evidence="9" id="KW-1185">Reference proteome</keyword>
<keyword evidence="4 6" id="KW-1133">Transmembrane helix</keyword>
<evidence type="ECO:0000313" key="9">
    <source>
        <dbReference type="Proteomes" id="UP001144280"/>
    </source>
</evidence>
<feature type="signal peptide" evidence="7">
    <location>
        <begin position="1"/>
        <end position="24"/>
    </location>
</feature>
<evidence type="ECO:0000256" key="1">
    <source>
        <dbReference type="ARBA" id="ARBA00004651"/>
    </source>
</evidence>
<feature type="transmembrane region" description="Helical" evidence="6">
    <location>
        <begin position="271"/>
        <end position="287"/>
    </location>
</feature>
<accession>A0ABQ5QYR6</accession>
<gene>
    <name evidence="8" type="ORF">Pa4123_40560</name>
</gene>
<feature type="transmembrane region" description="Helical" evidence="6">
    <location>
        <begin position="319"/>
        <end position="338"/>
    </location>
</feature>
<dbReference type="PANTHER" id="PTHR47089:SF1">
    <property type="entry name" value="GUANOSINE ABC TRANSPORTER PERMEASE PROTEIN NUPP"/>
    <property type="match status" value="1"/>
</dbReference>
<dbReference type="PANTHER" id="PTHR47089">
    <property type="entry name" value="ABC TRANSPORTER, PERMEASE PROTEIN"/>
    <property type="match status" value="1"/>
</dbReference>
<evidence type="ECO:0000256" key="4">
    <source>
        <dbReference type="ARBA" id="ARBA00022989"/>
    </source>
</evidence>
<dbReference type="RefSeq" id="WP_281897974.1">
    <property type="nucleotide sequence ID" value="NZ_BSDI01000018.1"/>
</dbReference>
<keyword evidence="2" id="KW-1003">Cell membrane</keyword>
<evidence type="ECO:0000256" key="3">
    <source>
        <dbReference type="ARBA" id="ARBA00022692"/>
    </source>
</evidence>
<feature type="transmembrane region" description="Helical" evidence="6">
    <location>
        <begin position="102"/>
        <end position="121"/>
    </location>
</feature>
<evidence type="ECO:0000256" key="6">
    <source>
        <dbReference type="SAM" id="Phobius"/>
    </source>
</evidence>
<dbReference type="EMBL" id="BSDI01000018">
    <property type="protein sequence ID" value="GLH98781.1"/>
    <property type="molecule type" value="Genomic_DNA"/>
</dbReference>
<dbReference type="InterPro" id="IPR001851">
    <property type="entry name" value="ABC_transp_permease"/>
</dbReference>
<sequence>MIARLSLRSAAVGAALALSAALVAATGGSPAAALRALYQGSLADPTAWTATLLYVAPLLLVAAGACVSARSGMFNIGQEGQVLIGALAGAWVALRLAVGGPVLVVCVLVCAALAGGAWAGLSALMYRWRGVDVVVSTLLMTFVAQQVVAFAVTTPWLLQESRVGDAAVSAQSNRLPAGALLGSFGEYPGLAVNCGLVLAVVAAVLVAVALDRTRWGFRLTMLGRNEIAARHAGVRVARLGGAALAVSGGLAGLAGAVLLTSPVGANRLQPGMSVGVGWDGLLVALVARNRPLLALPVALLFGALRAGGGFLAATGVPPYLVDVVKALLVLAFVVVGRARDAGER</sequence>
<evidence type="ECO:0000256" key="2">
    <source>
        <dbReference type="ARBA" id="ARBA00022475"/>
    </source>
</evidence>
<dbReference type="Proteomes" id="UP001144280">
    <property type="component" value="Unassembled WGS sequence"/>
</dbReference>
<evidence type="ECO:0000256" key="7">
    <source>
        <dbReference type="SAM" id="SignalP"/>
    </source>
</evidence>
<keyword evidence="7" id="KW-0732">Signal</keyword>
<proteinExistence type="predicted"/>